<feature type="compositionally biased region" description="Low complexity" evidence="1">
    <location>
        <begin position="38"/>
        <end position="50"/>
    </location>
</feature>
<comment type="caution">
    <text evidence="2">The sequence shown here is derived from an EMBL/GenBank/DDBJ whole genome shotgun (WGS) entry which is preliminary data.</text>
</comment>
<dbReference type="EMBL" id="JALDAY010000004">
    <property type="protein sequence ID" value="MCI3272031.1"/>
    <property type="molecule type" value="Genomic_DNA"/>
</dbReference>
<evidence type="ECO:0000313" key="3">
    <source>
        <dbReference type="Proteomes" id="UP001165269"/>
    </source>
</evidence>
<name>A0ABS9Y482_9ACTN</name>
<keyword evidence="3" id="KW-1185">Reference proteome</keyword>
<dbReference type="Proteomes" id="UP001165269">
    <property type="component" value="Unassembled WGS sequence"/>
</dbReference>
<gene>
    <name evidence="2" type="ORF">MQP27_13000</name>
</gene>
<evidence type="ECO:0000256" key="1">
    <source>
        <dbReference type="SAM" id="MobiDB-lite"/>
    </source>
</evidence>
<dbReference type="RefSeq" id="WP_242765198.1">
    <property type="nucleotide sequence ID" value="NZ_JALDAY010000004.1"/>
</dbReference>
<proteinExistence type="predicted"/>
<accession>A0ABS9Y482</accession>
<protein>
    <submittedName>
        <fullName evidence="2">Uncharacterized protein</fullName>
    </submittedName>
</protein>
<sequence length="61" mass="6222">MIKQVSHTVTGTDPAGFALALEVAYELHAPAARAPEVAPALGAGRRASAARGRRRTAAARG</sequence>
<evidence type="ECO:0000313" key="2">
    <source>
        <dbReference type="EMBL" id="MCI3272031.1"/>
    </source>
</evidence>
<feature type="region of interest" description="Disordered" evidence="1">
    <location>
        <begin position="38"/>
        <end position="61"/>
    </location>
</feature>
<feature type="compositionally biased region" description="Basic residues" evidence="1">
    <location>
        <begin position="51"/>
        <end position="61"/>
    </location>
</feature>
<reference evidence="2" key="1">
    <citation type="submission" date="2022-03" db="EMBL/GenBank/DDBJ databases">
        <title>Streptomyces 7R015 and 7R016 isolated from Barleria lupulina in Thailand.</title>
        <authorList>
            <person name="Kanchanasin P."/>
            <person name="Phongsopitanun W."/>
            <person name="Tanasupawat S."/>
        </authorList>
    </citation>
    <scope>NUCLEOTIDE SEQUENCE</scope>
    <source>
        <strain evidence="2">7R015</strain>
    </source>
</reference>
<organism evidence="2 3">
    <name type="scientific">Streptomyces cylindrosporus</name>
    <dbReference type="NCBI Taxonomy" id="2927583"/>
    <lineage>
        <taxon>Bacteria</taxon>
        <taxon>Bacillati</taxon>
        <taxon>Actinomycetota</taxon>
        <taxon>Actinomycetes</taxon>
        <taxon>Kitasatosporales</taxon>
        <taxon>Streptomycetaceae</taxon>
        <taxon>Streptomyces</taxon>
    </lineage>
</organism>